<sequence length="52" mass="5943">IKKRRLPNASLNYKRRGWLHKNRAPAQVEPKVSSKKSSLQTLLIVVPPPLVE</sequence>
<keyword evidence="2" id="KW-1185">Reference proteome</keyword>
<evidence type="ECO:0000313" key="1">
    <source>
        <dbReference type="EnsemblPlants" id="TuG1812G0700003055.01.T01.cds377338"/>
    </source>
</evidence>
<protein>
    <submittedName>
        <fullName evidence="1">Uncharacterized protein</fullName>
    </submittedName>
</protein>
<reference evidence="1" key="3">
    <citation type="submission" date="2022-06" db="UniProtKB">
        <authorList>
            <consortium name="EnsemblPlants"/>
        </authorList>
    </citation>
    <scope>IDENTIFICATION</scope>
</reference>
<evidence type="ECO:0000313" key="2">
    <source>
        <dbReference type="Proteomes" id="UP000015106"/>
    </source>
</evidence>
<name>A0A8R7V7R8_TRIUA</name>
<accession>A0A8R7V7R8</accession>
<dbReference type="EnsemblPlants" id="TuG1812G0700003055.01.T01">
    <property type="protein sequence ID" value="TuG1812G0700003055.01.T01.cds377338"/>
    <property type="gene ID" value="TuG1812G0700003055.01"/>
</dbReference>
<reference evidence="1" key="2">
    <citation type="submission" date="2018-03" db="EMBL/GenBank/DDBJ databases">
        <title>The Triticum urartu genome reveals the dynamic nature of wheat genome evolution.</title>
        <authorList>
            <person name="Ling H."/>
            <person name="Ma B."/>
            <person name="Shi X."/>
            <person name="Liu H."/>
            <person name="Dong L."/>
            <person name="Sun H."/>
            <person name="Cao Y."/>
            <person name="Gao Q."/>
            <person name="Zheng S."/>
            <person name="Li Y."/>
            <person name="Yu Y."/>
            <person name="Du H."/>
            <person name="Qi M."/>
            <person name="Li Y."/>
            <person name="Yu H."/>
            <person name="Cui Y."/>
            <person name="Wang N."/>
            <person name="Chen C."/>
            <person name="Wu H."/>
            <person name="Zhao Y."/>
            <person name="Zhang J."/>
            <person name="Li Y."/>
            <person name="Zhou W."/>
            <person name="Zhang B."/>
            <person name="Hu W."/>
            <person name="Eijk M."/>
            <person name="Tang J."/>
            <person name="Witsenboer H."/>
            <person name="Zhao S."/>
            <person name="Li Z."/>
            <person name="Zhang A."/>
            <person name="Wang D."/>
            <person name="Liang C."/>
        </authorList>
    </citation>
    <scope>NUCLEOTIDE SEQUENCE [LARGE SCALE GENOMIC DNA]</scope>
    <source>
        <strain evidence="1">cv. G1812</strain>
    </source>
</reference>
<dbReference type="AlphaFoldDB" id="A0A8R7V7R8"/>
<dbReference type="Gramene" id="TuG1812G0700003055.01.T01">
    <property type="protein sequence ID" value="TuG1812G0700003055.01.T01.cds377338"/>
    <property type="gene ID" value="TuG1812G0700003055.01"/>
</dbReference>
<organism evidence="1 2">
    <name type="scientific">Triticum urartu</name>
    <name type="common">Red wild einkorn</name>
    <name type="synonym">Crithodium urartu</name>
    <dbReference type="NCBI Taxonomy" id="4572"/>
    <lineage>
        <taxon>Eukaryota</taxon>
        <taxon>Viridiplantae</taxon>
        <taxon>Streptophyta</taxon>
        <taxon>Embryophyta</taxon>
        <taxon>Tracheophyta</taxon>
        <taxon>Spermatophyta</taxon>
        <taxon>Magnoliopsida</taxon>
        <taxon>Liliopsida</taxon>
        <taxon>Poales</taxon>
        <taxon>Poaceae</taxon>
        <taxon>BOP clade</taxon>
        <taxon>Pooideae</taxon>
        <taxon>Triticodae</taxon>
        <taxon>Triticeae</taxon>
        <taxon>Triticinae</taxon>
        <taxon>Triticum</taxon>
    </lineage>
</organism>
<proteinExistence type="predicted"/>
<dbReference type="Proteomes" id="UP000015106">
    <property type="component" value="Chromosome 7"/>
</dbReference>
<reference evidence="2" key="1">
    <citation type="journal article" date="2013" name="Nature">
        <title>Draft genome of the wheat A-genome progenitor Triticum urartu.</title>
        <authorList>
            <person name="Ling H.Q."/>
            <person name="Zhao S."/>
            <person name="Liu D."/>
            <person name="Wang J."/>
            <person name="Sun H."/>
            <person name="Zhang C."/>
            <person name="Fan H."/>
            <person name="Li D."/>
            <person name="Dong L."/>
            <person name="Tao Y."/>
            <person name="Gao C."/>
            <person name="Wu H."/>
            <person name="Li Y."/>
            <person name="Cui Y."/>
            <person name="Guo X."/>
            <person name="Zheng S."/>
            <person name="Wang B."/>
            <person name="Yu K."/>
            <person name="Liang Q."/>
            <person name="Yang W."/>
            <person name="Lou X."/>
            <person name="Chen J."/>
            <person name="Feng M."/>
            <person name="Jian J."/>
            <person name="Zhang X."/>
            <person name="Luo G."/>
            <person name="Jiang Y."/>
            <person name="Liu J."/>
            <person name="Wang Z."/>
            <person name="Sha Y."/>
            <person name="Zhang B."/>
            <person name="Wu H."/>
            <person name="Tang D."/>
            <person name="Shen Q."/>
            <person name="Xue P."/>
            <person name="Zou S."/>
            <person name="Wang X."/>
            <person name="Liu X."/>
            <person name="Wang F."/>
            <person name="Yang Y."/>
            <person name="An X."/>
            <person name="Dong Z."/>
            <person name="Zhang K."/>
            <person name="Zhang X."/>
            <person name="Luo M.C."/>
            <person name="Dvorak J."/>
            <person name="Tong Y."/>
            <person name="Wang J."/>
            <person name="Yang H."/>
            <person name="Li Z."/>
            <person name="Wang D."/>
            <person name="Zhang A."/>
            <person name="Wang J."/>
        </authorList>
    </citation>
    <scope>NUCLEOTIDE SEQUENCE</scope>
    <source>
        <strain evidence="2">cv. G1812</strain>
    </source>
</reference>